<dbReference type="Pfam" id="PF03171">
    <property type="entry name" value="2OG-FeII_Oxy"/>
    <property type="match status" value="1"/>
</dbReference>
<dbReference type="GO" id="GO:0016705">
    <property type="term" value="F:oxidoreductase activity, acting on paired donors, with incorporation or reduction of molecular oxygen"/>
    <property type="evidence" value="ECO:0007669"/>
    <property type="project" value="UniProtKB-ARBA"/>
</dbReference>
<keyword evidence="6" id="KW-1185">Reference proteome</keyword>
<dbReference type="InterPro" id="IPR050231">
    <property type="entry name" value="Iron_ascorbate_oxido_reductase"/>
</dbReference>
<dbReference type="EMBL" id="JAVXUO010000661">
    <property type="protein sequence ID" value="KAK2990182.1"/>
    <property type="molecule type" value="Genomic_DNA"/>
</dbReference>
<dbReference type="InterPro" id="IPR026992">
    <property type="entry name" value="DIOX_N"/>
</dbReference>
<dbReference type="InterPro" id="IPR027443">
    <property type="entry name" value="IPNS-like_sf"/>
</dbReference>
<evidence type="ECO:0000256" key="2">
    <source>
        <dbReference type="ARBA" id="ARBA00023004"/>
    </source>
</evidence>
<dbReference type="PRINTS" id="PR00682">
    <property type="entry name" value="IPNSYNTHASE"/>
</dbReference>
<organism evidence="5 6">
    <name type="scientific">Escallonia rubra</name>
    <dbReference type="NCBI Taxonomy" id="112253"/>
    <lineage>
        <taxon>Eukaryota</taxon>
        <taxon>Viridiplantae</taxon>
        <taxon>Streptophyta</taxon>
        <taxon>Embryophyta</taxon>
        <taxon>Tracheophyta</taxon>
        <taxon>Spermatophyta</taxon>
        <taxon>Magnoliopsida</taxon>
        <taxon>eudicotyledons</taxon>
        <taxon>Gunneridae</taxon>
        <taxon>Pentapetalae</taxon>
        <taxon>asterids</taxon>
        <taxon>campanulids</taxon>
        <taxon>Escalloniales</taxon>
        <taxon>Escalloniaceae</taxon>
        <taxon>Escallonia</taxon>
    </lineage>
</organism>
<proteinExistence type="inferred from homology"/>
<feature type="domain" description="Fe2OG dioxygenase" evidence="4">
    <location>
        <begin position="194"/>
        <end position="302"/>
    </location>
</feature>
<reference evidence="5" key="1">
    <citation type="submission" date="2022-12" db="EMBL/GenBank/DDBJ databases">
        <title>Draft genome assemblies for two species of Escallonia (Escalloniales).</title>
        <authorList>
            <person name="Chanderbali A."/>
            <person name="Dervinis C."/>
            <person name="Anghel I."/>
            <person name="Soltis D."/>
            <person name="Soltis P."/>
            <person name="Zapata F."/>
        </authorList>
    </citation>
    <scope>NUCLEOTIDE SEQUENCE</scope>
    <source>
        <strain evidence="5">UCBG92.1500</strain>
        <tissue evidence="5">Leaf</tissue>
    </source>
</reference>
<evidence type="ECO:0000259" key="4">
    <source>
        <dbReference type="PROSITE" id="PS51471"/>
    </source>
</evidence>
<dbReference type="Proteomes" id="UP001187471">
    <property type="component" value="Unassembled WGS sequence"/>
</dbReference>
<comment type="caution">
    <text evidence="5">The sequence shown here is derived from an EMBL/GenBank/DDBJ whole genome shotgun (WGS) entry which is preliminary data.</text>
</comment>
<dbReference type="AlphaFoldDB" id="A0AA88UV67"/>
<evidence type="ECO:0000313" key="6">
    <source>
        <dbReference type="Proteomes" id="UP001187471"/>
    </source>
</evidence>
<dbReference type="PANTHER" id="PTHR47990">
    <property type="entry name" value="2-OXOGLUTARATE (2OG) AND FE(II)-DEPENDENT OXYGENASE SUPERFAMILY PROTEIN-RELATED"/>
    <property type="match status" value="1"/>
</dbReference>
<dbReference type="Pfam" id="PF14226">
    <property type="entry name" value="DIOX_N"/>
    <property type="match status" value="1"/>
</dbReference>
<sequence length="356" mass="39223">MVVATPNPIRSEKIRNIELPIIDLSAERREVSGLIVRACQEFGFFKVINHGVSQDVIARMESQSFEFFAKPVPEKQLAGPANPHGYGSKNIGFNGDVGEVEYLLLSTNSASISQMSNAISPHDPTLFRKFNCACGGHLSLSSCIDPKLLVLDSSAARCYVEAVRGLACEILELMAEGLWVSDISVFSRLIRAADSDSLLRLNHYPPLTEDSDTSPSSFRRIGFGEHTDPQILTLLRSNGVGGLQISLEDGVWIPVAPDSSAFCVNVGDVLQAMTNGRFVSVRHRALANSYKPRMSMAYFGAPSPHARVCSPPELVTPQRPRLYRTFTWAEYKKAAYSLRLGDGRLNIFRSRTVDEE</sequence>
<keyword evidence="3" id="KW-0560">Oxidoreductase</keyword>
<dbReference type="InterPro" id="IPR044861">
    <property type="entry name" value="IPNS-like_FE2OG_OXY"/>
</dbReference>
<name>A0AA88UV67_9ASTE</name>
<dbReference type="SUPFAM" id="SSF51197">
    <property type="entry name" value="Clavaminate synthase-like"/>
    <property type="match status" value="1"/>
</dbReference>
<protein>
    <recommendedName>
        <fullName evidence="4">Fe2OG dioxygenase domain-containing protein</fullName>
    </recommendedName>
</protein>
<keyword evidence="1 3" id="KW-0479">Metal-binding</keyword>
<evidence type="ECO:0000313" key="5">
    <source>
        <dbReference type="EMBL" id="KAK2990182.1"/>
    </source>
</evidence>
<gene>
    <name evidence="5" type="ORF">RJ640_014634</name>
</gene>
<dbReference type="Gene3D" id="2.60.120.330">
    <property type="entry name" value="B-lactam Antibiotic, Isopenicillin N Synthase, Chain"/>
    <property type="match status" value="1"/>
</dbReference>
<dbReference type="GO" id="GO:0046872">
    <property type="term" value="F:metal ion binding"/>
    <property type="evidence" value="ECO:0007669"/>
    <property type="project" value="UniProtKB-KW"/>
</dbReference>
<dbReference type="PROSITE" id="PS51471">
    <property type="entry name" value="FE2OG_OXY"/>
    <property type="match status" value="1"/>
</dbReference>
<accession>A0AA88UV67</accession>
<keyword evidence="2 3" id="KW-0408">Iron</keyword>
<comment type="similarity">
    <text evidence="3">Belongs to the iron/ascorbate-dependent oxidoreductase family.</text>
</comment>
<evidence type="ECO:0000256" key="3">
    <source>
        <dbReference type="RuleBase" id="RU003682"/>
    </source>
</evidence>
<evidence type="ECO:0000256" key="1">
    <source>
        <dbReference type="ARBA" id="ARBA00022723"/>
    </source>
</evidence>
<dbReference type="InterPro" id="IPR005123">
    <property type="entry name" value="Oxoglu/Fe-dep_dioxygenase_dom"/>
</dbReference>